<protein>
    <recommendedName>
        <fullName evidence="4">Iron transporter</fullName>
    </recommendedName>
</protein>
<organism evidence="2 3">
    <name type="scientific">Desulfoluna spongiiphila</name>
    <dbReference type="NCBI Taxonomy" id="419481"/>
    <lineage>
        <taxon>Bacteria</taxon>
        <taxon>Pseudomonadati</taxon>
        <taxon>Thermodesulfobacteriota</taxon>
        <taxon>Desulfobacteria</taxon>
        <taxon>Desulfobacterales</taxon>
        <taxon>Desulfolunaceae</taxon>
        <taxon>Desulfoluna</taxon>
    </lineage>
</organism>
<keyword evidence="3" id="KW-1185">Reference proteome</keyword>
<reference evidence="2 3" key="1">
    <citation type="submission" date="2016-10" db="EMBL/GenBank/DDBJ databases">
        <authorList>
            <person name="de Groot N.N."/>
        </authorList>
    </citation>
    <scope>NUCLEOTIDE SEQUENCE [LARGE SCALE GENOMIC DNA]</scope>
    <source>
        <strain evidence="2 3">AA1</strain>
    </source>
</reference>
<dbReference type="RefSeq" id="WP_226860058.1">
    <property type="nucleotide sequence ID" value="NZ_FMUX01000017.1"/>
</dbReference>
<evidence type="ECO:0000313" key="2">
    <source>
        <dbReference type="EMBL" id="SCY69871.1"/>
    </source>
</evidence>
<feature type="transmembrane region" description="Helical" evidence="1">
    <location>
        <begin position="20"/>
        <end position="39"/>
    </location>
</feature>
<keyword evidence="1" id="KW-0812">Transmembrane</keyword>
<gene>
    <name evidence="2" type="ORF">SAMN05216233_11716</name>
</gene>
<name>A0A1G5I1S6_9BACT</name>
<feature type="transmembrane region" description="Helical" evidence="1">
    <location>
        <begin position="282"/>
        <end position="302"/>
    </location>
</feature>
<dbReference type="STRING" id="419481.SAMN05216233_11716"/>
<keyword evidence="1" id="KW-0472">Membrane</keyword>
<feature type="transmembrane region" description="Helical" evidence="1">
    <location>
        <begin position="222"/>
        <end position="241"/>
    </location>
</feature>
<dbReference type="EMBL" id="FMUX01000017">
    <property type="protein sequence ID" value="SCY69871.1"/>
    <property type="molecule type" value="Genomic_DNA"/>
</dbReference>
<evidence type="ECO:0000256" key="1">
    <source>
        <dbReference type="SAM" id="Phobius"/>
    </source>
</evidence>
<accession>A0A1G5I1S6</accession>
<evidence type="ECO:0008006" key="4">
    <source>
        <dbReference type="Google" id="ProtNLM"/>
    </source>
</evidence>
<evidence type="ECO:0000313" key="3">
    <source>
        <dbReference type="Proteomes" id="UP000198870"/>
    </source>
</evidence>
<dbReference type="AlphaFoldDB" id="A0A1G5I1S6"/>
<keyword evidence="1" id="KW-1133">Transmembrane helix</keyword>
<dbReference type="Proteomes" id="UP000198870">
    <property type="component" value="Unassembled WGS sequence"/>
</dbReference>
<sequence length="316" mass="33706">MLSRDKYTQAAREGVGKGWSGFLWMMKILIPISFFTLVLDYTGIISKLDFILAPIMGVLSLPPVAALPLIIGLLTGIYGAVAAMLVLPMAPEHMTLVAIFLLVSHNLIQESTIQGQAGLNPVKATLLRLTTSVITVALCAMVLNPPDAVPAGAGLAAASKGAFLPLVNAWALATAGLAAKILAIIMTIMVALQVMKAGGAIPVILRPLGPFMTVMGVDRKMGLLWLTATLFGLSYGAAVIVEETKENTFTDHELTQLHVSIGINHAMIEDPALFLPLGIGAFWLWVPRLIAAITAVQLLNLWHRLRPSHDREAKAA</sequence>
<feature type="transmembrane region" description="Helical" evidence="1">
    <location>
        <begin position="169"/>
        <end position="192"/>
    </location>
</feature>
<proteinExistence type="predicted"/>